<feature type="region of interest" description="Disordered" evidence="9">
    <location>
        <begin position="699"/>
        <end position="738"/>
    </location>
</feature>
<gene>
    <name evidence="12" type="primary">shroom4</name>
</gene>
<evidence type="ECO:0000313" key="12">
    <source>
        <dbReference type="Ensembl" id="ENSXETP00000062013"/>
    </source>
</evidence>
<evidence type="ECO:0000256" key="9">
    <source>
        <dbReference type="SAM" id="MobiDB-lite"/>
    </source>
</evidence>
<comment type="similarity">
    <text evidence="2">Belongs to the shroom family.</text>
</comment>
<feature type="compositionally biased region" description="Polar residues" evidence="9">
    <location>
        <begin position="1358"/>
        <end position="1368"/>
    </location>
</feature>
<keyword evidence="6" id="KW-0009">Actin-binding</keyword>
<feature type="compositionally biased region" description="Basic residues" evidence="9">
    <location>
        <begin position="561"/>
        <end position="574"/>
    </location>
</feature>
<evidence type="ECO:0000256" key="3">
    <source>
        <dbReference type="ARBA" id="ARBA00022473"/>
    </source>
</evidence>
<dbReference type="CDD" id="cd06750">
    <property type="entry name" value="PDZ_shroom2_3_4-like"/>
    <property type="match status" value="1"/>
</dbReference>
<feature type="compositionally biased region" description="Acidic residues" evidence="9">
    <location>
        <begin position="606"/>
        <end position="615"/>
    </location>
</feature>
<dbReference type="InParanoid" id="A0A6I8Q2R2"/>
<evidence type="ECO:0000256" key="7">
    <source>
        <dbReference type="ARBA" id="ARBA00023212"/>
    </source>
</evidence>
<evidence type="ECO:0000256" key="6">
    <source>
        <dbReference type="ARBA" id="ARBA00023203"/>
    </source>
</evidence>
<dbReference type="InterPro" id="IPR036034">
    <property type="entry name" value="PDZ_sf"/>
</dbReference>
<feature type="region of interest" description="Disordered" evidence="9">
    <location>
        <begin position="241"/>
        <end position="279"/>
    </location>
</feature>
<dbReference type="GO" id="GO:0005856">
    <property type="term" value="C:cytoskeleton"/>
    <property type="evidence" value="ECO:0007669"/>
    <property type="project" value="UniProtKB-SubCell"/>
</dbReference>
<evidence type="ECO:0000259" key="11">
    <source>
        <dbReference type="PROSITE" id="PS51307"/>
    </source>
</evidence>
<feature type="domain" description="ASD2" evidence="11">
    <location>
        <begin position="1427"/>
        <end position="1721"/>
    </location>
</feature>
<dbReference type="PROSITE" id="PS51307">
    <property type="entry name" value="ASD2"/>
    <property type="match status" value="1"/>
</dbReference>
<feature type="compositionally biased region" description="Polar residues" evidence="9">
    <location>
        <begin position="722"/>
        <end position="733"/>
    </location>
</feature>
<dbReference type="Gene3D" id="2.30.42.10">
    <property type="match status" value="1"/>
</dbReference>
<proteinExistence type="inferred from homology"/>
<accession>A0A6I8Q2R2</accession>
<dbReference type="Bgee" id="ENSXETG00000030777">
    <property type="expression patterns" value="Expressed in blastula and 13 other cell types or tissues"/>
</dbReference>
<evidence type="ECO:0000256" key="8">
    <source>
        <dbReference type="SAM" id="Coils"/>
    </source>
</evidence>
<sequence>MDPQPADGSSQCIHVQLQGGAPWGFTLKGGLEHGEPLIISKIENGGKASMCEKMEVGDELVNINGTPLYGSRQEALILIKGSYKILRMIVRRRNLSVIRPHSWHLAKLTEVHPDVASMQYPTDAFSLSWHSGCENSELPMQWNPLSRHCSTDKSSSIGSMESLDQPGHNYYEGTLSPIDPSMYQNKRDSAYSSFSASSNASDYTLSARAEESSQMDCVADSSKPCDGRYLHTGQGAIEIQQETSSLSPSEHQQRPSSFPFDANHLSFIKSPPQPPIRRDSLRASKNQICHGERRRASAPGDSLQISGMWSSENQQHKNSDTSQCKCGIEFCTVHLKNGLSSDQYYMLSSQTDGGNQSTDQLALSDREMPSCCTEMQSRWPRDGRNIKQTINKEMENSSYHSAQTVKTVKDSLSKHPSCLHMKSSSLPQSEQEEVSVQTKFHRKEWRNTLLQENFQCQTSECNGISSQELKCNINRDSEIYQVDTLTDTGDFSQLSGKNKEQSQHITTLERSVSEPNEVRESFPVLLPKHSVGGMRSSCSSETLLEESHEQEESQGPTKKPGSSRHRSAQMRRRSDRFATNLRNEIQRRKAQLQKNKGSSVLLCGEEPVEEREEPTESQSPPRPMPPPPPPKNKSRLLELKRANAEQFHKGTDHQHLEQNKQSLPSNRDTDKDNQKTEENSLNAVENVTRANDKSLISKSRLQNESNKSFVYDPRQKDHQRVSSELNNESTMPSAENCREEWRTREPDFQRQHSKCLEQREPELGNVAESSATTVRWNEVSRASPNPDVKVSHEMWRASSSLSINSVGSQTENFRGIGVESHSHYSGHKSLDADASFNGLLSSKEQLYSDGSSNDDWRISCLDNEEPMQRGREMMFSEPGRSSDHTSLFAAQWRSRHSSSDFEDPHVQQMPNGGRWKWSPEHKLLPHPQLSKGSPPDVSVVHAEGASLPNRVASEENVLMPFADRRRFFENSSKVHNVSHIPLQIKSNKNNYCLSFPDPPLSQKVVSALRRHSVDHTYHPSSPNRQDSALPYSDYCVNHTVDPLLCCSQGGHAAEYIHHPTGYGCRVHESCHCCSSDVCPALVKRNMPMSHLSCHFLHHHHHHHQWSRCGDYLCPAQHSTLEEGTSLHGDPWHLQKPVLQEVPLKEWTQQLKIPNRKCSQSGSDLCHSNSGFHRAGPFRPCCDNSEQDFPQCYRTVSSYDLSCEHSIRPELSSHHDEPSDQNLGRGRAYSVSQLNLDCLALRDKKETSLSKLEEHMPSALAKKQKPPRPPPPNWDKYKERRASHQLTNSILSRHRENSVGSGHSISMEAVRQRSQSLPMERILLKANENYHPSSECEHPQIRDCSPVPSDLRPAHQEPDTSADTVSTTFEHARQEPFSDCRNSPRDASPPRTDHLVPSDPVTSSHHQTTDFYSPLEGGSIEEPSNSVAEESEDGVIPPKSTHDHISPDIPEREHPANLLDGFDSGYRHYEDEWSTDRESEISIPERYEFQPISPPPVCGAVSPTSCAAYYNTSAAKAELLNKMKELPGLQEEVGDQEEVEEEDELSLKKVQLIESISRKVSVLHEAQQGLQEDINANTTLGCEMADLLKNLCKPNEYEKFRTFIGDLEKVVNLLLSLSGRLARVESVLSSEDPEPSVDEKLNLLEKKKQLTEQLEDAKELRAHVTRREHMVLESVSRYLNEEQLQDYHHYVKMTSALIVEQRELEDKIRLGEEQLRCLRESL</sequence>
<protein>
    <submittedName>
        <fullName evidence="12">Shroom family member 4</fullName>
    </submittedName>
</protein>
<dbReference type="Gene3D" id="6.10.250.3120">
    <property type="match status" value="1"/>
</dbReference>
<evidence type="ECO:0000256" key="2">
    <source>
        <dbReference type="ARBA" id="ARBA00006469"/>
    </source>
</evidence>
<feature type="domain" description="PDZ" evidence="10">
    <location>
        <begin position="12"/>
        <end position="94"/>
    </location>
</feature>
<feature type="compositionally biased region" description="Pro residues" evidence="9">
    <location>
        <begin position="620"/>
        <end position="631"/>
    </location>
</feature>
<keyword evidence="8" id="KW-0175">Coiled coil</keyword>
<reference evidence="12" key="1">
    <citation type="journal article" date="2010" name="Science">
        <title>The genome of the Western clawed frog Xenopus tropicalis.</title>
        <authorList>
            <person name="Hellsten U."/>
            <person name="Harland R.M."/>
            <person name="Gilchrist M.J."/>
            <person name="Hendrix D."/>
            <person name="Jurka J."/>
            <person name="Kapitonov V."/>
            <person name="Ovcharenko I."/>
            <person name="Putnam N.H."/>
            <person name="Shu S."/>
            <person name="Taher L."/>
            <person name="Blitz I.L."/>
            <person name="Blumberg B."/>
            <person name="Dichmann D.S."/>
            <person name="Dubchak I."/>
            <person name="Amaya E."/>
            <person name="Detter J.C."/>
            <person name="Fletcher R."/>
            <person name="Gerhard D.S."/>
            <person name="Goodstein D."/>
            <person name="Graves T."/>
            <person name="Grigoriev I.V."/>
            <person name="Grimwood J."/>
            <person name="Kawashima T."/>
            <person name="Lindquist E."/>
            <person name="Lucas S.M."/>
            <person name="Mead P.E."/>
            <person name="Mitros T."/>
            <person name="Ogino H."/>
            <person name="Ohta Y."/>
            <person name="Poliakov A.V."/>
            <person name="Pollet N."/>
            <person name="Robert J."/>
            <person name="Salamov A."/>
            <person name="Sater A.K."/>
            <person name="Schmutz J."/>
            <person name="Terry A."/>
            <person name="Vize P.D."/>
            <person name="Warren W.C."/>
            <person name="Wells D."/>
            <person name="Wills A."/>
            <person name="Wilson R.K."/>
            <person name="Zimmerman L.B."/>
            <person name="Zorn A.M."/>
            <person name="Grainger R."/>
            <person name="Grammer T."/>
            <person name="Khokha M.K."/>
            <person name="Richardson P.M."/>
            <person name="Rokhsar D.S."/>
        </authorList>
    </citation>
    <scope>NUCLEOTIDE SEQUENCE [LARGE SCALE GENOMIC DNA]</scope>
    <source>
        <strain evidence="12">Nigerian</strain>
    </source>
</reference>
<dbReference type="InterPro" id="IPR014799">
    <property type="entry name" value="ASD2_dom"/>
</dbReference>
<keyword evidence="7" id="KW-0206">Cytoskeleton</keyword>
<reference evidence="12" key="2">
    <citation type="submission" date="2020-05" db="UniProtKB">
        <authorList>
            <consortium name="Ensembl"/>
        </authorList>
    </citation>
    <scope>IDENTIFICATION</scope>
</reference>
<dbReference type="Pfam" id="PF00595">
    <property type="entry name" value="PDZ"/>
    <property type="match status" value="1"/>
</dbReference>
<feature type="coiled-coil region" evidence="8">
    <location>
        <begin position="1636"/>
        <end position="1666"/>
    </location>
</feature>
<dbReference type="GeneTree" id="ENSGT00940000159479"/>
<dbReference type="GO" id="GO:0051015">
    <property type="term" value="F:actin filament binding"/>
    <property type="evidence" value="ECO:0007669"/>
    <property type="project" value="InterPro"/>
</dbReference>
<name>A0A6I8Q2R2_XENTR</name>
<feature type="compositionally biased region" description="Polar residues" evidence="9">
    <location>
        <begin position="699"/>
        <end position="708"/>
    </location>
</feature>
<dbReference type="PROSITE" id="PS50106">
    <property type="entry name" value="PDZ"/>
    <property type="match status" value="1"/>
</dbReference>
<feature type="compositionally biased region" description="Basic and acidic residues" evidence="9">
    <location>
        <begin position="667"/>
        <end position="678"/>
    </location>
</feature>
<feature type="region of interest" description="Disordered" evidence="9">
    <location>
        <begin position="1249"/>
        <end position="1280"/>
    </location>
</feature>
<dbReference type="Ensembl" id="ENSXETT00000062467">
    <property type="protein sequence ID" value="ENSXETP00000062013"/>
    <property type="gene ID" value="ENSXETG00000030777"/>
</dbReference>
<dbReference type="FunFam" id="2.30.42.10:FF:000100">
    <property type="entry name" value="Shroom family member 2"/>
    <property type="match status" value="1"/>
</dbReference>
<feature type="region of interest" description="Disordered" evidence="9">
    <location>
        <begin position="528"/>
        <end position="634"/>
    </location>
</feature>
<dbReference type="FunCoup" id="A0A6I8Q2R2">
    <property type="interactions" value="44"/>
</dbReference>
<evidence type="ECO:0000256" key="1">
    <source>
        <dbReference type="ARBA" id="ARBA00004245"/>
    </source>
</evidence>
<feature type="compositionally biased region" description="Basic and acidic residues" evidence="9">
    <location>
        <begin position="648"/>
        <end position="658"/>
    </location>
</feature>
<dbReference type="SUPFAM" id="SSF50156">
    <property type="entry name" value="PDZ domain-like"/>
    <property type="match status" value="1"/>
</dbReference>
<feature type="compositionally biased region" description="Basic and acidic residues" evidence="9">
    <location>
        <begin position="1369"/>
        <end position="1383"/>
    </location>
</feature>
<feature type="compositionally biased region" description="Polar residues" evidence="9">
    <location>
        <begin position="241"/>
        <end position="256"/>
    </location>
</feature>
<organism evidence="12">
    <name type="scientific">Xenopus tropicalis</name>
    <name type="common">Western clawed frog</name>
    <name type="synonym">Silurana tropicalis</name>
    <dbReference type="NCBI Taxonomy" id="8364"/>
    <lineage>
        <taxon>Eukaryota</taxon>
        <taxon>Metazoa</taxon>
        <taxon>Chordata</taxon>
        <taxon>Craniata</taxon>
        <taxon>Vertebrata</taxon>
        <taxon>Euteleostomi</taxon>
        <taxon>Amphibia</taxon>
        <taxon>Batrachia</taxon>
        <taxon>Anura</taxon>
        <taxon>Pipoidea</taxon>
        <taxon>Pipidae</taxon>
        <taxon>Xenopodinae</taxon>
        <taxon>Xenopus</taxon>
        <taxon>Silurana</taxon>
    </lineage>
</organism>
<feature type="region of interest" description="Disordered" evidence="9">
    <location>
        <begin position="1329"/>
        <end position="1451"/>
    </location>
</feature>
<dbReference type="Pfam" id="PF08687">
    <property type="entry name" value="ASD2"/>
    <property type="match status" value="1"/>
</dbReference>
<evidence type="ECO:0000256" key="4">
    <source>
        <dbReference type="ARBA" id="ARBA00022490"/>
    </source>
</evidence>
<dbReference type="InterPro" id="IPR001478">
    <property type="entry name" value="PDZ"/>
</dbReference>
<comment type="subcellular location">
    <subcellularLocation>
        <location evidence="1">Cytoplasm</location>
        <location evidence="1">Cytoskeleton</location>
    </subcellularLocation>
</comment>
<keyword evidence="4" id="KW-0963">Cytoplasm</keyword>
<evidence type="ECO:0000256" key="5">
    <source>
        <dbReference type="ARBA" id="ARBA00022553"/>
    </source>
</evidence>
<dbReference type="PANTHER" id="PTHR15012">
    <property type="entry name" value="APICAL PROTEIN/SHROOM-RELATED"/>
    <property type="match status" value="1"/>
</dbReference>
<keyword evidence="5" id="KW-0597">Phosphoprotein</keyword>
<dbReference type="SMART" id="SM00228">
    <property type="entry name" value="PDZ"/>
    <property type="match status" value="1"/>
</dbReference>
<dbReference type="PANTHER" id="PTHR15012:SF35">
    <property type="entry name" value="PROTEIN SHROOM4"/>
    <property type="match status" value="1"/>
</dbReference>
<feature type="compositionally biased region" description="Basic and acidic residues" evidence="9">
    <location>
        <begin position="1439"/>
        <end position="1451"/>
    </location>
</feature>
<feature type="compositionally biased region" description="Polar residues" evidence="9">
    <location>
        <begin position="1399"/>
        <end position="1410"/>
    </location>
</feature>
<dbReference type="InterPro" id="IPR027685">
    <property type="entry name" value="Shroom_fam"/>
</dbReference>
<evidence type="ECO:0000259" key="10">
    <source>
        <dbReference type="PROSITE" id="PS50106"/>
    </source>
</evidence>
<feature type="region of interest" description="Disordered" evidence="9">
    <location>
        <begin position="648"/>
        <end position="683"/>
    </location>
</feature>
<keyword evidence="3" id="KW-0217">Developmental protein</keyword>